<dbReference type="InterPro" id="IPR057406">
    <property type="entry name" value="Pua-like_dom"/>
</dbReference>
<name>A0ABT9IGK1_9ACTN</name>
<evidence type="ECO:0000313" key="7">
    <source>
        <dbReference type="EMBL" id="MDP5184702.1"/>
    </source>
</evidence>
<keyword evidence="1" id="KW-0479">Metal-binding</keyword>
<organism evidence="7 8">
    <name type="scientific">Blastococcus carthaginiensis</name>
    <dbReference type="NCBI Taxonomy" id="3050034"/>
    <lineage>
        <taxon>Bacteria</taxon>
        <taxon>Bacillati</taxon>
        <taxon>Actinomycetota</taxon>
        <taxon>Actinomycetes</taxon>
        <taxon>Geodermatophilales</taxon>
        <taxon>Geodermatophilaceae</taxon>
        <taxon>Blastococcus</taxon>
    </lineage>
</organism>
<dbReference type="EMBL" id="JASNFN010000029">
    <property type="protein sequence ID" value="MDP5184702.1"/>
    <property type="molecule type" value="Genomic_DNA"/>
</dbReference>
<keyword evidence="3" id="KW-0408">Iron</keyword>
<dbReference type="Pfam" id="PF24405">
    <property type="entry name" value="Pua-like"/>
    <property type="match status" value="1"/>
</dbReference>
<evidence type="ECO:0000256" key="1">
    <source>
        <dbReference type="ARBA" id="ARBA00022723"/>
    </source>
</evidence>
<comment type="similarity">
    <text evidence="4">Belongs to the cyclic nucleotide phosphodiesterase class-III family.</text>
</comment>
<sequence>MRFSDYEADTIAEHEQVLAQHGEVWWAWWKKLHEDWPAIDLGRLLAAVSSTGAASVGLLDRPTNRFFTANCSAVVHHQGEPVATPDVATTPAYYHDRLFPAWLKFTAISSMSEAQWTAQFGPVPTGDDTLFPVTDAANATQVFGRPCHSGGTGILHISDLHFGSDHGFSAHAHGIRSTKSLSSLIKGAIPQAPAAVVVSGDLTTRGEAEGLTNARTFLERLADDLDVPRDAVVIAPGNHDILVEDPKLTRDFSNEQPFRDFVHLFYGRQTDLERVHYIRGGDGYTYLIGSVNSSRPRNRKTMDYGYVGADRSEPVLRTISQLMHSLPTGSKVWSGLVLHHHVLPAPLFESPEEDRPVSLTLDAGELVSLSQAHGLDAILHGHQHLPFLGHVGRVAECGPVASPATKRAPIAVLGAGSTSVKVNRLPNEMRDNSFAFYQPSEEGLSARVFQFNPGKEPQALWSVLL</sequence>
<dbReference type="PANTHER" id="PTHR42988:SF2">
    <property type="entry name" value="CYCLIC NUCLEOTIDE PHOSPHODIESTERASE CBUA0032-RELATED"/>
    <property type="match status" value="1"/>
</dbReference>
<dbReference type="PANTHER" id="PTHR42988">
    <property type="entry name" value="PHOSPHOHYDROLASE"/>
    <property type="match status" value="1"/>
</dbReference>
<evidence type="ECO:0000256" key="2">
    <source>
        <dbReference type="ARBA" id="ARBA00022801"/>
    </source>
</evidence>
<accession>A0ABT9IGK1</accession>
<dbReference type="RefSeq" id="WP_306001252.1">
    <property type="nucleotide sequence ID" value="NZ_JASNFN010000029.1"/>
</dbReference>
<proteinExistence type="inferred from homology"/>
<dbReference type="Gene3D" id="3.60.21.10">
    <property type="match status" value="1"/>
</dbReference>
<dbReference type="InterPro" id="IPR004843">
    <property type="entry name" value="Calcineurin-like_PHP"/>
</dbReference>
<comment type="caution">
    <text evidence="7">The sequence shown here is derived from an EMBL/GenBank/DDBJ whole genome shotgun (WGS) entry which is preliminary data.</text>
</comment>
<dbReference type="InterPro" id="IPR050884">
    <property type="entry name" value="CNP_phosphodiesterase-III"/>
</dbReference>
<reference evidence="8" key="1">
    <citation type="submission" date="2023-05" db="EMBL/GenBank/DDBJ databases">
        <title>Draft genome of Pseudofrankia sp. BMG5.37.</title>
        <authorList>
            <person name="Gtari M."/>
            <person name="Ghodhbane F."/>
            <person name="Sbissi I."/>
        </authorList>
    </citation>
    <scope>NUCLEOTIDE SEQUENCE [LARGE SCALE GENOMIC DNA]</scope>
    <source>
        <strain evidence="8">BMG 814</strain>
    </source>
</reference>
<keyword evidence="8" id="KW-1185">Reference proteome</keyword>
<dbReference type="Pfam" id="PF00149">
    <property type="entry name" value="Metallophos"/>
    <property type="match status" value="1"/>
</dbReference>
<evidence type="ECO:0000259" key="6">
    <source>
        <dbReference type="Pfam" id="PF24405"/>
    </source>
</evidence>
<dbReference type="SUPFAM" id="SSF56300">
    <property type="entry name" value="Metallo-dependent phosphatases"/>
    <property type="match status" value="1"/>
</dbReference>
<feature type="domain" description="Pua-like" evidence="6">
    <location>
        <begin position="1"/>
        <end position="114"/>
    </location>
</feature>
<protein>
    <submittedName>
        <fullName evidence="7">Metallophosphoesterase</fullName>
    </submittedName>
</protein>
<dbReference type="InterPro" id="IPR029052">
    <property type="entry name" value="Metallo-depent_PP-like"/>
</dbReference>
<keyword evidence="2" id="KW-0378">Hydrolase</keyword>
<feature type="domain" description="Calcineurin-like phosphoesterase" evidence="5">
    <location>
        <begin position="154"/>
        <end position="385"/>
    </location>
</feature>
<evidence type="ECO:0000313" key="8">
    <source>
        <dbReference type="Proteomes" id="UP001233673"/>
    </source>
</evidence>
<evidence type="ECO:0000256" key="4">
    <source>
        <dbReference type="ARBA" id="ARBA00025742"/>
    </source>
</evidence>
<evidence type="ECO:0000259" key="5">
    <source>
        <dbReference type="Pfam" id="PF00149"/>
    </source>
</evidence>
<gene>
    <name evidence="7" type="ORF">QOZ88_18855</name>
</gene>
<evidence type="ECO:0000256" key="3">
    <source>
        <dbReference type="ARBA" id="ARBA00023004"/>
    </source>
</evidence>
<dbReference type="Proteomes" id="UP001233673">
    <property type="component" value="Unassembled WGS sequence"/>
</dbReference>